<keyword evidence="9" id="KW-1185">Reference proteome</keyword>
<dbReference type="Pfam" id="PF04069">
    <property type="entry name" value="OpuAC"/>
    <property type="match status" value="1"/>
</dbReference>
<keyword evidence="6" id="KW-0732">Signal</keyword>
<keyword evidence="2" id="KW-0813">Transport</keyword>
<keyword evidence="3" id="KW-1003">Cell membrane</keyword>
<evidence type="ECO:0000256" key="3">
    <source>
        <dbReference type="ARBA" id="ARBA00022475"/>
    </source>
</evidence>
<gene>
    <name evidence="8" type="ORF">PU560_11830</name>
</gene>
<comment type="subcellular location">
    <subcellularLocation>
        <location evidence="1">Cell membrane</location>
    </subcellularLocation>
</comment>
<feature type="domain" description="ABC-type glycine betaine transport system substrate-binding" evidence="7">
    <location>
        <begin position="60"/>
        <end position="308"/>
    </location>
</feature>
<dbReference type="Proteomes" id="UP001165561">
    <property type="component" value="Unassembled WGS sequence"/>
</dbReference>
<evidence type="ECO:0000256" key="4">
    <source>
        <dbReference type="ARBA" id="ARBA00023136"/>
    </source>
</evidence>
<feature type="signal peptide" evidence="6">
    <location>
        <begin position="1"/>
        <end position="20"/>
    </location>
</feature>
<dbReference type="InterPro" id="IPR007210">
    <property type="entry name" value="ABC_Gly_betaine_transp_sub-bd"/>
</dbReference>
<protein>
    <submittedName>
        <fullName evidence="8">Glycine betaine ABC transporter substrate-binding protein</fullName>
    </submittedName>
</protein>
<evidence type="ECO:0000256" key="1">
    <source>
        <dbReference type="ARBA" id="ARBA00004236"/>
    </source>
</evidence>
<evidence type="ECO:0000256" key="6">
    <source>
        <dbReference type="SAM" id="SignalP"/>
    </source>
</evidence>
<dbReference type="EMBL" id="JARACI010001052">
    <property type="protein sequence ID" value="MDD9207148.1"/>
    <property type="molecule type" value="Genomic_DNA"/>
</dbReference>
<feature type="region of interest" description="Disordered" evidence="5">
    <location>
        <begin position="28"/>
        <end position="57"/>
    </location>
</feature>
<dbReference type="CDD" id="cd13639">
    <property type="entry name" value="PBP2_OpuAC_like"/>
    <property type="match status" value="1"/>
</dbReference>
<dbReference type="PANTHER" id="PTHR47737">
    <property type="entry name" value="GLYCINE BETAINE/PROLINE BETAINE TRANSPORT SYSTEM PERMEASE PROTEIN PROW"/>
    <property type="match status" value="1"/>
</dbReference>
<dbReference type="PROSITE" id="PS51257">
    <property type="entry name" value="PROKAR_LIPOPROTEIN"/>
    <property type="match status" value="1"/>
</dbReference>
<name>A0ABT5TZP7_9MICO</name>
<evidence type="ECO:0000313" key="8">
    <source>
        <dbReference type="EMBL" id="MDD9207148.1"/>
    </source>
</evidence>
<comment type="caution">
    <text evidence="8">The sequence shown here is derived from an EMBL/GenBank/DDBJ whole genome shotgun (WGS) entry which is preliminary data.</text>
</comment>
<evidence type="ECO:0000256" key="5">
    <source>
        <dbReference type="SAM" id="MobiDB-lite"/>
    </source>
</evidence>
<proteinExistence type="predicted"/>
<dbReference type="PANTHER" id="PTHR47737:SF1">
    <property type="entry name" value="GLYCINE BETAINE_PROLINE BETAINE TRANSPORT SYSTEM PERMEASE PROTEIN PROW"/>
    <property type="match status" value="1"/>
</dbReference>
<dbReference type="Gene3D" id="3.10.105.10">
    <property type="entry name" value="Dipeptide-binding Protein, Domain 3"/>
    <property type="match status" value="2"/>
</dbReference>
<feature type="chain" id="PRO_5045447830" evidence="6">
    <location>
        <begin position="21"/>
        <end position="319"/>
    </location>
</feature>
<sequence>MTMRNTRRRGATIAATTALALTLAACGSGDEDTSADATRGGEGEVADENGGATAPEDAEPITIGIHSGWEEGIAASHLWQHILEEQGYTVEMETADAGVVFTGLAEGDYDVNFDTWLPLTHASYLEEYGDQLEELGMWYEEAPLTMAVNEDAPIESLAELADNADAFDNRIVGIESGAGLTAQVQDEVIPTYGLEDMEFVISSTPAMLAELESATDAGENIVVTLWRPHWAYDAYPIRDLEDPENALGDADDIYAYGTAGFSEDYPDVAEWIGNFQMESEQLHSLENIMFNENEGNANDESVQQWVEENPDFVSSVVGE</sequence>
<evidence type="ECO:0000259" key="7">
    <source>
        <dbReference type="Pfam" id="PF04069"/>
    </source>
</evidence>
<evidence type="ECO:0000256" key="2">
    <source>
        <dbReference type="ARBA" id="ARBA00022448"/>
    </source>
</evidence>
<dbReference type="SUPFAM" id="SSF53850">
    <property type="entry name" value="Periplasmic binding protein-like II"/>
    <property type="match status" value="1"/>
</dbReference>
<organism evidence="8 9">
    <name type="scientific">Georgenia halotolerans</name>
    <dbReference type="NCBI Taxonomy" id="3028317"/>
    <lineage>
        <taxon>Bacteria</taxon>
        <taxon>Bacillati</taxon>
        <taxon>Actinomycetota</taxon>
        <taxon>Actinomycetes</taxon>
        <taxon>Micrococcales</taxon>
        <taxon>Bogoriellaceae</taxon>
        <taxon>Georgenia</taxon>
    </lineage>
</organism>
<accession>A0ABT5TZP7</accession>
<evidence type="ECO:0000313" key="9">
    <source>
        <dbReference type="Proteomes" id="UP001165561"/>
    </source>
</evidence>
<keyword evidence="4" id="KW-0472">Membrane</keyword>
<reference evidence="8" key="1">
    <citation type="submission" date="2023-02" db="EMBL/GenBank/DDBJ databases">
        <title>Georgenia sp.10Sc9-8, isolated from a soil sample collected from the Taklamakan desert.</title>
        <authorList>
            <person name="Liu S."/>
        </authorList>
    </citation>
    <scope>NUCLEOTIDE SEQUENCE</scope>
    <source>
        <strain evidence="8">10Sc9-8</strain>
    </source>
</reference>
<dbReference type="Gene3D" id="3.40.190.100">
    <property type="entry name" value="Glycine betaine-binding periplasmic protein, domain 2"/>
    <property type="match status" value="1"/>
</dbReference>